<dbReference type="HOGENOM" id="CLU_2437831_0_0_6"/>
<keyword evidence="1" id="KW-0472">Membrane</keyword>
<dbReference type="AlphaFoldDB" id="A0A0E2ZQ35"/>
<accession>A0A0E2ZQ35</accession>
<evidence type="ECO:0000256" key="1">
    <source>
        <dbReference type="SAM" id="Phobius"/>
    </source>
</evidence>
<dbReference type="EMBL" id="JPGN01000018">
    <property type="protein sequence ID" value="KFI20532.1"/>
    <property type="molecule type" value="Genomic_DNA"/>
</dbReference>
<comment type="caution">
    <text evidence="2">The sequence shown here is derived from an EMBL/GenBank/DDBJ whole genome shotgun (WGS) entry which is preliminary data.</text>
</comment>
<evidence type="ECO:0000313" key="2">
    <source>
        <dbReference type="EMBL" id="KFI20532.1"/>
    </source>
</evidence>
<organism evidence="2 3">
    <name type="scientific">Nitrosococcus oceani C-27</name>
    <dbReference type="NCBI Taxonomy" id="314279"/>
    <lineage>
        <taxon>Bacteria</taxon>
        <taxon>Pseudomonadati</taxon>
        <taxon>Pseudomonadota</taxon>
        <taxon>Gammaproteobacteria</taxon>
        <taxon>Chromatiales</taxon>
        <taxon>Chromatiaceae</taxon>
        <taxon>Nitrosococcus</taxon>
    </lineage>
</organism>
<keyword evidence="1" id="KW-0812">Transmembrane</keyword>
<gene>
    <name evidence="2" type="ORF">IB75_02845</name>
</gene>
<proteinExistence type="predicted"/>
<feature type="transmembrane region" description="Helical" evidence="1">
    <location>
        <begin position="32"/>
        <end position="51"/>
    </location>
</feature>
<dbReference type="Proteomes" id="UP000028839">
    <property type="component" value="Unassembled WGS sequence"/>
</dbReference>
<protein>
    <submittedName>
        <fullName evidence="2">Uncharacterized protein</fullName>
    </submittedName>
</protein>
<feature type="transmembrane region" description="Helical" evidence="1">
    <location>
        <begin position="63"/>
        <end position="88"/>
    </location>
</feature>
<keyword evidence="1" id="KW-1133">Transmembrane helix</keyword>
<reference evidence="2 3" key="1">
    <citation type="submission" date="2014-07" db="EMBL/GenBank/DDBJ databases">
        <title>Comparative analysis of Nitrosococcus oceani genome inventories of strains from Pacific and Atlantic gyres.</title>
        <authorList>
            <person name="Lim C.K."/>
            <person name="Wang L."/>
            <person name="Sayavedra-Soto L.A."/>
            <person name="Klotz M.G."/>
        </authorList>
    </citation>
    <scope>NUCLEOTIDE SEQUENCE [LARGE SCALE GENOMIC DNA]</scope>
    <source>
        <strain evidence="2 3">C-27</strain>
    </source>
</reference>
<evidence type="ECO:0000313" key="3">
    <source>
        <dbReference type="Proteomes" id="UP000028839"/>
    </source>
</evidence>
<sequence>MCPPWFCPQKDGSTSSICLHHAKIEFLGRFDIHWFMASMATGATGIFSYLIGRHLQFIFLDYLAVEFILLAFFIFILCFVFFLLRLLFFY</sequence>
<name>A0A0E2ZQ35_9GAMM</name>